<dbReference type="Pfam" id="PF01026">
    <property type="entry name" value="TatD_DNase"/>
    <property type="match status" value="1"/>
</dbReference>
<dbReference type="SUPFAM" id="SSF51556">
    <property type="entry name" value="Metallo-dependent hydrolases"/>
    <property type="match status" value="1"/>
</dbReference>
<evidence type="ECO:0000313" key="2">
    <source>
        <dbReference type="EMBL" id="KAF9730833.1"/>
    </source>
</evidence>
<reference evidence="2" key="1">
    <citation type="journal article" date="2020" name="Mol. Plant Microbe Interact.">
        <title>Genome Sequence of the Biocontrol Agent Coniothyrium minitans strain Conio (IMI 134523).</title>
        <authorList>
            <person name="Patel D."/>
            <person name="Shittu T.A."/>
            <person name="Baroncelli R."/>
            <person name="Muthumeenakshi S."/>
            <person name="Osborne T.H."/>
            <person name="Janganan T.K."/>
            <person name="Sreenivasaprasad S."/>
        </authorList>
    </citation>
    <scope>NUCLEOTIDE SEQUENCE</scope>
    <source>
        <strain evidence="2">Conio</strain>
    </source>
</reference>
<dbReference type="Proteomes" id="UP000756921">
    <property type="component" value="Unassembled WGS sequence"/>
</dbReference>
<protein>
    <recommendedName>
        <fullName evidence="4">Metallo-dependent hydrolase</fullName>
    </recommendedName>
</protein>
<dbReference type="PANTHER" id="PTHR47345:SF1">
    <property type="entry name" value="CUT9-INTERACTING PROTEIN SCN1"/>
    <property type="match status" value="1"/>
</dbReference>
<gene>
    <name evidence="2" type="ORF">PMIN01_10791</name>
</gene>
<dbReference type="EMBL" id="WJXW01000013">
    <property type="protein sequence ID" value="KAF9730833.1"/>
    <property type="molecule type" value="Genomic_DNA"/>
</dbReference>
<dbReference type="InterPro" id="IPR053044">
    <property type="entry name" value="Metallo-hydrolase/TatD-type"/>
</dbReference>
<comment type="caution">
    <text evidence="2">The sequence shown here is derived from an EMBL/GenBank/DDBJ whole genome shotgun (WGS) entry which is preliminary data.</text>
</comment>
<accession>A0A9P6G8S0</accession>
<dbReference type="OrthoDB" id="413993at2759"/>
<dbReference type="Gene3D" id="3.20.20.140">
    <property type="entry name" value="Metal-dependent hydrolases"/>
    <property type="match status" value="1"/>
</dbReference>
<sequence>MSSSSKDDFPWHLGVFDAHCHPTDIMSSISSLPTMKARCLTVMSTRAQDQHLVARVADQHGVATKNYEDWKREECMIPCFGWHPWFAHTMYLDAPSADPSGEGAGEGRGEAEEKVLTGEAKIKHYQNVLVPRREEPTQDERKMYLSLPDPTSFSIFFSQTRKNLEKYPLALVGEIGLDRSFRIPEVYKGDREDDSLTPGGREGRPLTPFRCAPAHQKEIFKRQLQLAAELDRGVSVHGVQAHGLVFSTIKELWQDHQLPVLSKRERKKRGTDDLGVTSHLSSQSVHNDKPKPYPPRICLHSYSGSPDAFTQYLSPSNPVSFFASFSTAINLGNDLEGEAPEAFATIIKTVPDDMLLVESDLHTAGAEMDKRLENIVRRICAIKGWGLEEGVRRLGDNWKRFVFGEGWMQ</sequence>
<dbReference type="GO" id="GO:0016788">
    <property type="term" value="F:hydrolase activity, acting on ester bonds"/>
    <property type="evidence" value="ECO:0007669"/>
    <property type="project" value="InterPro"/>
</dbReference>
<dbReference type="AlphaFoldDB" id="A0A9P6G8S0"/>
<dbReference type="InterPro" id="IPR032466">
    <property type="entry name" value="Metal_Hydrolase"/>
</dbReference>
<evidence type="ECO:0000256" key="1">
    <source>
        <dbReference type="SAM" id="MobiDB-lite"/>
    </source>
</evidence>
<feature type="region of interest" description="Disordered" evidence="1">
    <location>
        <begin position="263"/>
        <end position="293"/>
    </location>
</feature>
<organism evidence="2 3">
    <name type="scientific">Paraphaeosphaeria minitans</name>
    <dbReference type="NCBI Taxonomy" id="565426"/>
    <lineage>
        <taxon>Eukaryota</taxon>
        <taxon>Fungi</taxon>
        <taxon>Dikarya</taxon>
        <taxon>Ascomycota</taxon>
        <taxon>Pezizomycotina</taxon>
        <taxon>Dothideomycetes</taxon>
        <taxon>Pleosporomycetidae</taxon>
        <taxon>Pleosporales</taxon>
        <taxon>Massarineae</taxon>
        <taxon>Didymosphaeriaceae</taxon>
        <taxon>Paraphaeosphaeria</taxon>
    </lineage>
</organism>
<name>A0A9P6G8S0_9PLEO</name>
<proteinExistence type="predicted"/>
<evidence type="ECO:0008006" key="4">
    <source>
        <dbReference type="Google" id="ProtNLM"/>
    </source>
</evidence>
<keyword evidence="3" id="KW-1185">Reference proteome</keyword>
<dbReference type="PANTHER" id="PTHR47345">
    <property type="entry name" value="CUT9-INTERACTING PROTEIN SCN1"/>
    <property type="match status" value="1"/>
</dbReference>
<dbReference type="InterPro" id="IPR001130">
    <property type="entry name" value="TatD-like"/>
</dbReference>
<evidence type="ECO:0000313" key="3">
    <source>
        <dbReference type="Proteomes" id="UP000756921"/>
    </source>
</evidence>